<evidence type="ECO:0000256" key="4">
    <source>
        <dbReference type="ARBA" id="ARBA00023306"/>
    </source>
</evidence>
<dbReference type="GO" id="GO:0051304">
    <property type="term" value="P:chromosome separation"/>
    <property type="evidence" value="ECO:0007669"/>
    <property type="project" value="InterPro"/>
</dbReference>
<keyword evidence="4" id="KW-0131">Cell cycle</keyword>
<dbReference type="SUPFAM" id="SSF46785">
    <property type="entry name" value="Winged helix' DNA-binding domain"/>
    <property type="match status" value="2"/>
</dbReference>
<keyword evidence="2" id="KW-0132">Cell division</keyword>
<comment type="caution">
    <text evidence="6">The sequence shown here is derived from an EMBL/GenBank/DDBJ whole genome shotgun (WGS) entry which is preliminary data.</text>
</comment>
<feature type="compositionally biased region" description="Basic and acidic residues" evidence="5">
    <location>
        <begin position="191"/>
        <end position="201"/>
    </location>
</feature>
<evidence type="ECO:0000256" key="2">
    <source>
        <dbReference type="ARBA" id="ARBA00022618"/>
    </source>
</evidence>
<dbReference type="AlphaFoldDB" id="A0A4Q2EK92"/>
<dbReference type="PANTHER" id="PTHR34298">
    <property type="entry name" value="SEGREGATION AND CONDENSATION PROTEIN B"/>
    <property type="match status" value="1"/>
</dbReference>
<dbReference type="RefSeq" id="WP_129457592.1">
    <property type="nucleotide sequence ID" value="NZ_PPCV01000001.1"/>
</dbReference>
<dbReference type="EMBL" id="PPCV01000001">
    <property type="protein sequence ID" value="RXW33623.1"/>
    <property type="molecule type" value="Genomic_DNA"/>
</dbReference>
<dbReference type="GO" id="GO:0051301">
    <property type="term" value="P:cell division"/>
    <property type="evidence" value="ECO:0007669"/>
    <property type="project" value="UniProtKB-KW"/>
</dbReference>
<dbReference type="Proteomes" id="UP000290624">
    <property type="component" value="Unassembled WGS sequence"/>
</dbReference>
<evidence type="ECO:0000256" key="3">
    <source>
        <dbReference type="ARBA" id="ARBA00022829"/>
    </source>
</evidence>
<dbReference type="PIRSF" id="PIRSF019345">
    <property type="entry name" value="ScpB"/>
    <property type="match status" value="1"/>
</dbReference>
<keyword evidence="3" id="KW-0159">Chromosome partition</keyword>
<keyword evidence="1" id="KW-0963">Cytoplasm</keyword>
<accession>A0A4Q2EK92</accession>
<evidence type="ECO:0000256" key="5">
    <source>
        <dbReference type="SAM" id="MobiDB-lite"/>
    </source>
</evidence>
<dbReference type="InterPro" id="IPR036388">
    <property type="entry name" value="WH-like_DNA-bd_sf"/>
</dbReference>
<dbReference type="InterPro" id="IPR005234">
    <property type="entry name" value="ScpB_csome_segregation"/>
</dbReference>
<dbReference type="OrthoDB" id="9806226at2"/>
<gene>
    <name evidence="6" type="primary">scpB</name>
    <name evidence="6" type="ORF">C1706_02420</name>
</gene>
<evidence type="ECO:0000313" key="6">
    <source>
        <dbReference type="EMBL" id="RXW33623.1"/>
    </source>
</evidence>
<sequence length="212" mass="22935">MPDYPDATLTAPLEALLLMATEPLSALELAQAVEVPVAEVTAALEMLARFYDDTGRGFELRHVGQGWRFYTRAEHADLIGRWVMEGQQAKLSQAALETLAVVAYLQPISRSRVSGIRGVNVDGVMRTLVTRGLVEEAGSSEETGAMLFRTSAVFLEKMGFTSLDDFPPIAPYLPEASLLEAELAGQAEALARDDASTHPAHEAALPHNKEDA</sequence>
<dbReference type="Gene3D" id="1.10.10.10">
    <property type="entry name" value="Winged helix-like DNA-binding domain superfamily/Winged helix DNA-binding domain"/>
    <property type="match status" value="2"/>
</dbReference>
<dbReference type="PANTHER" id="PTHR34298:SF2">
    <property type="entry name" value="SEGREGATION AND CONDENSATION PROTEIN B"/>
    <property type="match status" value="1"/>
</dbReference>
<feature type="region of interest" description="Disordered" evidence="5">
    <location>
        <begin position="191"/>
        <end position="212"/>
    </location>
</feature>
<dbReference type="Pfam" id="PF04079">
    <property type="entry name" value="SMC_ScpB"/>
    <property type="match status" value="1"/>
</dbReference>
<protein>
    <submittedName>
        <fullName evidence="6">SMC-Scp complex subunit ScpB</fullName>
    </submittedName>
</protein>
<dbReference type="NCBIfam" id="TIGR00281">
    <property type="entry name" value="SMC-Scp complex subunit ScpB"/>
    <property type="match status" value="1"/>
</dbReference>
<evidence type="ECO:0000313" key="7">
    <source>
        <dbReference type="Proteomes" id="UP000290624"/>
    </source>
</evidence>
<keyword evidence="7" id="KW-1185">Reference proteome</keyword>
<reference evidence="6 7" key="1">
    <citation type="submission" date="2018-01" db="EMBL/GenBank/DDBJ databases">
        <title>Lactibacter flavus gen. nov., sp. nov., a novel bacterium of the family Propionibacteriaceae isolated from raw milk and dairy products.</title>
        <authorList>
            <person name="Wenning M."/>
            <person name="Breitenwieser F."/>
            <person name="Huptas C."/>
            <person name="von Neubeck M."/>
            <person name="Busse H.-J."/>
            <person name="Scherer S."/>
        </authorList>
    </citation>
    <scope>NUCLEOTIDE SEQUENCE [LARGE SCALE GENOMIC DNA]</scope>
    <source>
        <strain evidence="6 7">VG341</strain>
    </source>
</reference>
<name>A0A4Q2EK92_9ACTN</name>
<dbReference type="InterPro" id="IPR036390">
    <property type="entry name" value="WH_DNA-bd_sf"/>
</dbReference>
<organism evidence="6 7">
    <name type="scientific">Propioniciclava flava</name>
    <dbReference type="NCBI Taxonomy" id="2072026"/>
    <lineage>
        <taxon>Bacteria</taxon>
        <taxon>Bacillati</taxon>
        <taxon>Actinomycetota</taxon>
        <taxon>Actinomycetes</taxon>
        <taxon>Propionibacteriales</taxon>
        <taxon>Propionibacteriaceae</taxon>
        <taxon>Propioniciclava</taxon>
    </lineage>
</organism>
<evidence type="ECO:0000256" key="1">
    <source>
        <dbReference type="ARBA" id="ARBA00022490"/>
    </source>
</evidence>
<proteinExistence type="predicted"/>